<dbReference type="EC" id="6.1.1.16" evidence="12"/>
<dbReference type="InterPro" id="IPR015273">
    <property type="entry name" value="Cys-tRNA-synt_Ia_DALR"/>
</dbReference>
<evidence type="ECO:0000256" key="8">
    <source>
        <dbReference type="ARBA" id="ARBA00022833"/>
    </source>
</evidence>
<keyword evidence="7 12" id="KW-0547">Nucleotide-binding</keyword>
<evidence type="ECO:0000313" key="15">
    <source>
        <dbReference type="Proteomes" id="UP001524499"/>
    </source>
</evidence>
<keyword evidence="8 12" id="KW-0862">Zinc</keyword>
<dbReference type="PRINTS" id="PR00983">
    <property type="entry name" value="TRNASYNTHCYS"/>
</dbReference>
<feature type="binding site" evidence="12">
    <location>
        <position position="269"/>
    </location>
    <ligand>
        <name>ATP</name>
        <dbReference type="ChEBI" id="CHEBI:30616"/>
    </ligand>
</feature>
<feature type="binding site" evidence="12">
    <location>
        <position position="238"/>
    </location>
    <ligand>
        <name>Zn(2+)</name>
        <dbReference type="ChEBI" id="CHEBI:29105"/>
    </ligand>
</feature>
<feature type="domain" description="Cysteinyl-tRNA synthetase class Ia DALR" evidence="13">
    <location>
        <begin position="340"/>
        <end position="396"/>
    </location>
</feature>
<dbReference type="PANTHER" id="PTHR10890">
    <property type="entry name" value="CYSTEINYL-TRNA SYNTHETASE"/>
    <property type="match status" value="1"/>
</dbReference>
<dbReference type="SMART" id="SM00840">
    <property type="entry name" value="DALR_2"/>
    <property type="match status" value="1"/>
</dbReference>
<keyword evidence="11 12" id="KW-0030">Aminoacyl-tRNA synthetase</keyword>
<evidence type="ECO:0000256" key="3">
    <source>
        <dbReference type="ARBA" id="ARBA00011245"/>
    </source>
</evidence>
<evidence type="ECO:0000256" key="6">
    <source>
        <dbReference type="ARBA" id="ARBA00022723"/>
    </source>
</evidence>
<dbReference type="InterPro" id="IPR014729">
    <property type="entry name" value="Rossmann-like_a/b/a_fold"/>
</dbReference>
<comment type="catalytic activity">
    <reaction evidence="12">
        <text>tRNA(Cys) + L-cysteine + ATP = L-cysteinyl-tRNA(Cys) + AMP + diphosphate</text>
        <dbReference type="Rhea" id="RHEA:17773"/>
        <dbReference type="Rhea" id="RHEA-COMP:9661"/>
        <dbReference type="Rhea" id="RHEA-COMP:9679"/>
        <dbReference type="ChEBI" id="CHEBI:30616"/>
        <dbReference type="ChEBI" id="CHEBI:33019"/>
        <dbReference type="ChEBI" id="CHEBI:35235"/>
        <dbReference type="ChEBI" id="CHEBI:78442"/>
        <dbReference type="ChEBI" id="CHEBI:78517"/>
        <dbReference type="ChEBI" id="CHEBI:456215"/>
        <dbReference type="EC" id="6.1.1.16"/>
    </reaction>
</comment>
<dbReference type="Gene3D" id="3.40.50.620">
    <property type="entry name" value="HUPs"/>
    <property type="match status" value="1"/>
</dbReference>
<feature type="short sequence motif" description="'KMSKS' region" evidence="12">
    <location>
        <begin position="266"/>
        <end position="270"/>
    </location>
</feature>
<comment type="subcellular location">
    <subcellularLocation>
        <location evidence="1 12">Cytoplasm</location>
    </subcellularLocation>
</comment>
<protein>
    <recommendedName>
        <fullName evidence="12">Cysteine--tRNA ligase</fullName>
        <ecNumber evidence="12">6.1.1.16</ecNumber>
    </recommendedName>
    <alternativeName>
        <fullName evidence="12">Cysteinyl-tRNA synthetase</fullName>
        <shortName evidence="12">CysRS</shortName>
    </alternativeName>
</protein>
<dbReference type="InterPro" id="IPR032678">
    <property type="entry name" value="tRNA-synt_1_cat_dom"/>
</dbReference>
<sequence length="456" mass="51453">MLKIYNTLTRSKQEFVPRQPGKVGMYVCGMTVYDYCHIGHARVMVVFDTVARYLRHAGYELTYVRNVTDIDDKIIQRANENGEDFSALTERFIEAMHEDERALAVLPPDIEPKATQSIADIINMIAKLVEREYAYVGGNGDVFYAVSRFDGYGKLSGKNIEDLNAGERVDVDNAKRDPLDFVLWKMAKPGEPYWDSPWGQGRPGWHIECSAMSTCCLGNHFDIHGGGMDLQFPHHENEIAQSEGATGQPFVNYWMHNGFVRVNEEKMSKSLGNFFTVREVLKQYRPEVIRFFILSSHYRSPLNYSDEQLDDAGAALTRLYTALRGIEITDVAIDADFKQRFEQAMDDDFNTPVALAVLFDLAREVNKAEDKTLLAATLKQLAGILGLLRDDPDGFLKGGAADGLAEAEIEQLIEARKTAKANKDWARADSIRDQLKEQGIVLEDVAGGHTHWRREN</sequence>
<dbReference type="SUPFAM" id="SSF47323">
    <property type="entry name" value="Anticodon-binding domain of a subclass of class I aminoacyl-tRNA synthetases"/>
    <property type="match status" value="1"/>
</dbReference>
<accession>A0ABT1TLM9</accession>
<comment type="subunit">
    <text evidence="3 12">Monomer.</text>
</comment>
<evidence type="ECO:0000256" key="12">
    <source>
        <dbReference type="HAMAP-Rule" id="MF_00041"/>
    </source>
</evidence>
<feature type="binding site" evidence="12">
    <location>
        <position position="28"/>
    </location>
    <ligand>
        <name>Zn(2+)</name>
        <dbReference type="ChEBI" id="CHEBI:29105"/>
    </ligand>
</feature>
<dbReference type="Pfam" id="PF01406">
    <property type="entry name" value="tRNA-synt_1e"/>
    <property type="match status" value="1"/>
</dbReference>
<dbReference type="Pfam" id="PF09190">
    <property type="entry name" value="DALR_2"/>
    <property type="match status" value="1"/>
</dbReference>
<feature type="binding site" evidence="12">
    <location>
        <position position="209"/>
    </location>
    <ligand>
        <name>Zn(2+)</name>
        <dbReference type="ChEBI" id="CHEBI:29105"/>
    </ligand>
</feature>
<keyword evidence="6 12" id="KW-0479">Metal-binding</keyword>
<evidence type="ECO:0000259" key="13">
    <source>
        <dbReference type="SMART" id="SM00840"/>
    </source>
</evidence>
<dbReference type="InterPro" id="IPR015803">
    <property type="entry name" value="Cys-tRNA-ligase"/>
</dbReference>
<dbReference type="InterPro" id="IPR009080">
    <property type="entry name" value="tRNAsynth_Ia_anticodon-bd"/>
</dbReference>
<dbReference type="InterPro" id="IPR056411">
    <property type="entry name" value="CysS_C"/>
</dbReference>
<dbReference type="Pfam" id="PF23493">
    <property type="entry name" value="CysS_C"/>
    <property type="match status" value="1"/>
</dbReference>
<evidence type="ECO:0000256" key="10">
    <source>
        <dbReference type="ARBA" id="ARBA00022917"/>
    </source>
</evidence>
<dbReference type="NCBIfam" id="TIGR00435">
    <property type="entry name" value="cysS"/>
    <property type="match status" value="1"/>
</dbReference>
<evidence type="ECO:0000256" key="9">
    <source>
        <dbReference type="ARBA" id="ARBA00022840"/>
    </source>
</evidence>
<evidence type="ECO:0000313" key="14">
    <source>
        <dbReference type="EMBL" id="MCQ8106386.1"/>
    </source>
</evidence>
<dbReference type="GO" id="GO:0004817">
    <property type="term" value="F:cysteine-tRNA ligase activity"/>
    <property type="evidence" value="ECO:0007669"/>
    <property type="project" value="UniProtKB-EC"/>
</dbReference>
<name>A0ABT1TLM9_9GAMM</name>
<keyword evidence="9 12" id="KW-0067">ATP-binding</keyword>
<proteinExistence type="inferred from homology"/>
<dbReference type="SUPFAM" id="SSF52374">
    <property type="entry name" value="Nucleotidylyl transferase"/>
    <property type="match status" value="1"/>
</dbReference>
<dbReference type="CDD" id="cd00672">
    <property type="entry name" value="CysRS_core"/>
    <property type="match status" value="1"/>
</dbReference>
<evidence type="ECO:0000256" key="2">
    <source>
        <dbReference type="ARBA" id="ARBA00005594"/>
    </source>
</evidence>
<evidence type="ECO:0000256" key="7">
    <source>
        <dbReference type="ARBA" id="ARBA00022741"/>
    </source>
</evidence>
<evidence type="ECO:0000256" key="1">
    <source>
        <dbReference type="ARBA" id="ARBA00004496"/>
    </source>
</evidence>
<dbReference type="CDD" id="cd07963">
    <property type="entry name" value="Anticodon_Ia_Cys"/>
    <property type="match status" value="1"/>
</dbReference>
<dbReference type="Proteomes" id="UP001524499">
    <property type="component" value="Unassembled WGS sequence"/>
</dbReference>
<dbReference type="InterPro" id="IPR024909">
    <property type="entry name" value="Cys-tRNA/MSH_ligase"/>
</dbReference>
<dbReference type="EMBL" id="JANIBJ010000066">
    <property type="protein sequence ID" value="MCQ8106386.1"/>
    <property type="molecule type" value="Genomic_DNA"/>
</dbReference>
<reference evidence="14 15" key="1">
    <citation type="submission" date="2022-07" db="EMBL/GenBank/DDBJ databases">
        <title>Methylomonas rivi sp. nov., Methylomonas rosea sp. nov., Methylomonas aureus sp. nov. and Methylomonas subterranea sp. nov., four novel methanotrophs isolated from a freshwater creek and the deep terrestrial subsurface.</title>
        <authorList>
            <person name="Abin C."/>
            <person name="Sankaranarayanan K."/>
            <person name="Garner C."/>
            <person name="Sindelar R."/>
            <person name="Kotary K."/>
            <person name="Garner R."/>
            <person name="Barclay S."/>
            <person name="Lawson P."/>
            <person name="Krumholz L."/>
        </authorList>
    </citation>
    <scope>NUCLEOTIDE SEQUENCE [LARGE SCALE GENOMIC DNA]</scope>
    <source>
        <strain evidence="14 15">SURF-2</strain>
    </source>
</reference>
<dbReference type="RefSeq" id="WP_256604498.1">
    <property type="nucleotide sequence ID" value="NZ_JANIBJ010000066.1"/>
</dbReference>
<keyword evidence="15" id="KW-1185">Reference proteome</keyword>
<feature type="binding site" evidence="12">
    <location>
        <position position="234"/>
    </location>
    <ligand>
        <name>Zn(2+)</name>
        <dbReference type="ChEBI" id="CHEBI:29105"/>
    </ligand>
</feature>
<gene>
    <name evidence="12 14" type="primary">cysS</name>
    <name evidence="14" type="ORF">NP590_19945</name>
</gene>
<comment type="similarity">
    <text evidence="2 12">Belongs to the class-I aminoacyl-tRNA synthetase family.</text>
</comment>
<dbReference type="PANTHER" id="PTHR10890:SF3">
    <property type="entry name" value="CYSTEINE--TRNA LIGASE, CYTOPLASMIC"/>
    <property type="match status" value="1"/>
</dbReference>
<evidence type="ECO:0000256" key="11">
    <source>
        <dbReference type="ARBA" id="ARBA00023146"/>
    </source>
</evidence>
<keyword evidence="4 12" id="KW-0963">Cytoplasm</keyword>
<organism evidence="14 15">
    <name type="scientific">Methylomonas subterranea</name>
    <dbReference type="NCBI Taxonomy" id="2952225"/>
    <lineage>
        <taxon>Bacteria</taxon>
        <taxon>Pseudomonadati</taxon>
        <taxon>Pseudomonadota</taxon>
        <taxon>Gammaproteobacteria</taxon>
        <taxon>Methylococcales</taxon>
        <taxon>Methylococcaceae</taxon>
        <taxon>Methylomonas</taxon>
    </lineage>
</organism>
<evidence type="ECO:0000256" key="5">
    <source>
        <dbReference type="ARBA" id="ARBA00022598"/>
    </source>
</evidence>
<comment type="cofactor">
    <cofactor evidence="12">
        <name>Zn(2+)</name>
        <dbReference type="ChEBI" id="CHEBI:29105"/>
    </cofactor>
    <text evidence="12">Binds 1 zinc ion per subunit.</text>
</comment>
<dbReference type="HAMAP" id="MF_00041">
    <property type="entry name" value="Cys_tRNA_synth"/>
    <property type="match status" value="1"/>
</dbReference>
<feature type="short sequence motif" description="'HIGH' region" evidence="12">
    <location>
        <begin position="30"/>
        <end position="40"/>
    </location>
</feature>
<evidence type="ECO:0000256" key="4">
    <source>
        <dbReference type="ARBA" id="ARBA00022490"/>
    </source>
</evidence>
<dbReference type="Gene3D" id="1.20.120.1910">
    <property type="entry name" value="Cysteine-tRNA ligase, C-terminal anti-codon recognition domain"/>
    <property type="match status" value="1"/>
</dbReference>
<keyword evidence="5 12" id="KW-0436">Ligase</keyword>
<keyword evidence="10 12" id="KW-0648">Protein biosynthesis</keyword>
<comment type="caution">
    <text evidence="14">The sequence shown here is derived from an EMBL/GenBank/DDBJ whole genome shotgun (WGS) entry which is preliminary data.</text>
</comment>